<feature type="domain" description="Amidohydrolase-related" evidence="1">
    <location>
        <begin position="17"/>
        <end position="285"/>
    </location>
</feature>
<keyword evidence="2" id="KW-0378">Hydrolase</keyword>
<dbReference type="PANTHER" id="PTHR35563">
    <property type="entry name" value="BARREL METAL-DEPENDENT HYDROLASE, PUTATIVE (AFU_ORTHOLOGUE AFUA_1G16240)-RELATED"/>
    <property type="match status" value="1"/>
</dbReference>
<dbReference type="Gene3D" id="3.20.20.140">
    <property type="entry name" value="Metal-dependent hydrolases"/>
    <property type="match status" value="1"/>
</dbReference>
<evidence type="ECO:0000313" key="3">
    <source>
        <dbReference type="Proteomes" id="UP001138540"/>
    </source>
</evidence>
<dbReference type="Proteomes" id="UP001138540">
    <property type="component" value="Unassembled WGS sequence"/>
</dbReference>
<keyword evidence="3" id="KW-1185">Reference proteome</keyword>
<evidence type="ECO:0000313" key="2">
    <source>
        <dbReference type="EMBL" id="MBB5984645.1"/>
    </source>
</evidence>
<dbReference type="SUPFAM" id="SSF51556">
    <property type="entry name" value="Metallo-dependent hydrolases"/>
    <property type="match status" value="1"/>
</dbReference>
<dbReference type="EMBL" id="JACHKA010000001">
    <property type="protein sequence ID" value="MBB5984645.1"/>
    <property type="molecule type" value="Genomic_DNA"/>
</dbReference>
<protein>
    <submittedName>
        <fullName evidence="2">TIM-barrel fold metal-dependent hydrolase</fullName>
    </submittedName>
</protein>
<dbReference type="InterPro" id="IPR032466">
    <property type="entry name" value="Metal_Hydrolase"/>
</dbReference>
<dbReference type="PANTHER" id="PTHR35563:SF2">
    <property type="entry name" value="BARREL METAL-DEPENDENT HYDROLASE, PUTATIVE (AFU_ORTHOLOGUE AFUA_1G16240)-RELATED"/>
    <property type="match status" value="1"/>
</dbReference>
<sequence length="287" mass="31990">MGERGITDNGGSDAPFVDSHAHIFLQDMPLSSEAWTQIDYGFTAEDLLALMDAHGVHFAVISGLSISGFYNDYMIRALRRHRRLRGTAIVPPETDLYALERMNADGIVGIRLQLARQEQLPDLRGDAYRMLFRRVRDLGWHVHVAIEGPCLRAVLEPLLETGVNIVVDHFGHPDPADPLGCDGQRAMLEAVDRGHTWVKMSGGFRLPGTDAWRTDPDGDIDSIAQLVAGSLLGRVGPDRLLWGSDAPFVGYERRVTYGRVLASFRDWVPDPLMRAEISRTALRLYFS</sequence>
<dbReference type="RefSeq" id="WP_184150053.1">
    <property type="nucleotide sequence ID" value="NZ_JACHKA010000001.1"/>
</dbReference>
<name>A0ABR6NBI9_9SPHN</name>
<dbReference type="InterPro" id="IPR052358">
    <property type="entry name" value="Aro_Compnd_Degr_Hydrolases"/>
</dbReference>
<comment type="caution">
    <text evidence="2">The sequence shown here is derived from an EMBL/GenBank/DDBJ whole genome shotgun (WGS) entry which is preliminary data.</text>
</comment>
<organism evidence="2 3">
    <name type="scientific">Sphingobium lignivorans</name>
    <dbReference type="NCBI Taxonomy" id="2735886"/>
    <lineage>
        <taxon>Bacteria</taxon>
        <taxon>Pseudomonadati</taxon>
        <taxon>Pseudomonadota</taxon>
        <taxon>Alphaproteobacteria</taxon>
        <taxon>Sphingomonadales</taxon>
        <taxon>Sphingomonadaceae</taxon>
        <taxon>Sphingobium</taxon>
    </lineage>
</organism>
<evidence type="ECO:0000259" key="1">
    <source>
        <dbReference type="Pfam" id="PF04909"/>
    </source>
</evidence>
<gene>
    <name evidence="2" type="ORF">HNP60_000619</name>
</gene>
<dbReference type="Pfam" id="PF04909">
    <property type="entry name" value="Amidohydro_2"/>
    <property type="match status" value="1"/>
</dbReference>
<accession>A0ABR6NBI9</accession>
<dbReference type="InterPro" id="IPR006680">
    <property type="entry name" value="Amidohydro-rel"/>
</dbReference>
<proteinExistence type="predicted"/>
<dbReference type="GO" id="GO:0016787">
    <property type="term" value="F:hydrolase activity"/>
    <property type="evidence" value="ECO:0007669"/>
    <property type="project" value="UniProtKB-KW"/>
</dbReference>
<reference evidence="2 3" key="1">
    <citation type="submission" date="2020-08" db="EMBL/GenBank/DDBJ databases">
        <title>Exploring microbial biodiversity for novel pathways involved in the catabolism of aromatic compounds derived from lignin.</title>
        <authorList>
            <person name="Elkins J."/>
        </authorList>
    </citation>
    <scope>NUCLEOTIDE SEQUENCE [LARGE SCALE GENOMIC DNA]</scope>
    <source>
        <strain evidence="2 3">B1D3A</strain>
    </source>
</reference>